<dbReference type="InterPro" id="IPR050951">
    <property type="entry name" value="Retrovirus_Pol_polyprotein"/>
</dbReference>
<evidence type="ECO:0000313" key="1">
    <source>
        <dbReference type="EMBL" id="KAA3678956.1"/>
    </source>
</evidence>
<comment type="caution">
    <text evidence="1">The sequence shown here is derived from an EMBL/GenBank/DDBJ whole genome shotgun (WGS) entry which is preliminary data.</text>
</comment>
<keyword evidence="2" id="KW-1185">Reference proteome</keyword>
<dbReference type="InterPro" id="IPR043502">
    <property type="entry name" value="DNA/RNA_pol_sf"/>
</dbReference>
<proteinExistence type="predicted"/>
<dbReference type="InterPro" id="IPR043128">
    <property type="entry name" value="Rev_trsase/Diguanyl_cyclase"/>
</dbReference>
<dbReference type="Gene3D" id="3.10.10.10">
    <property type="entry name" value="HIV Type 1 Reverse Transcriptase, subunit A, domain 1"/>
    <property type="match status" value="1"/>
</dbReference>
<dbReference type="PANTHER" id="PTHR37984">
    <property type="entry name" value="PROTEIN CBG26694"/>
    <property type="match status" value="1"/>
</dbReference>
<protein>
    <recommendedName>
        <fullName evidence="3">Reverse transcriptase domain-containing protein</fullName>
    </recommendedName>
</protein>
<dbReference type="Proteomes" id="UP000324629">
    <property type="component" value="Unassembled WGS sequence"/>
</dbReference>
<reference evidence="1 2" key="1">
    <citation type="journal article" date="2019" name="Gigascience">
        <title>Whole-genome sequence of the oriental lung fluke Paragonimus westermani.</title>
        <authorList>
            <person name="Oey H."/>
            <person name="Zakrzewski M."/>
            <person name="Narain K."/>
            <person name="Devi K.R."/>
            <person name="Agatsuma T."/>
            <person name="Nawaratna S."/>
            <person name="Gobert G.N."/>
            <person name="Jones M.K."/>
            <person name="Ragan M.A."/>
            <person name="McManus D.P."/>
            <person name="Krause L."/>
        </authorList>
    </citation>
    <scope>NUCLEOTIDE SEQUENCE [LARGE SCALE GENOMIC DNA]</scope>
    <source>
        <strain evidence="1 2">IND2009</strain>
    </source>
</reference>
<sequence>MELISPALSTRYWLYTSGDSPAAVTGQAGVGIVLSTTAAAALIDWIPVNSRLCVVRLAGSVRTWSQIDHIAVSYRRWGSIQDCRSYWSTYLDSDHALITQAIREAGTAACDRGVHGMNKHWISEKSLELLEARRNIPPGSSYNKCRRDVRRKLKRSLKADREAWLLGKVKEMETAFASENTGELFKLTVPLVSGDRLSPVIVDQLYREQSAVFQEGLGSCTKTDAVFHHFPNARPVFQVKHPVPHAAVPLVDNELDRPRELGALKSISHSAWTAPIAAVNGDKFLAKLDLRDAYLRMEISESLTYLLIINISSGPLQCQRLPVGVKTVPTLSQQTMRMMLTDVPDAPA</sequence>
<organism evidence="1 2">
    <name type="scientific">Paragonimus westermani</name>
    <dbReference type="NCBI Taxonomy" id="34504"/>
    <lineage>
        <taxon>Eukaryota</taxon>
        <taxon>Metazoa</taxon>
        <taxon>Spiralia</taxon>
        <taxon>Lophotrochozoa</taxon>
        <taxon>Platyhelminthes</taxon>
        <taxon>Trematoda</taxon>
        <taxon>Digenea</taxon>
        <taxon>Plagiorchiida</taxon>
        <taxon>Troglotremata</taxon>
        <taxon>Troglotrematidae</taxon>
        <taxon>Paragonimus</taxon>
    </lineage>
</organism>
<dbReference type="Gene3D" id="3.30.70.270">
    <property type="match status" value="1"/>
</dbReference>
<evidence type="ECO:0000313" key="2">
    <source>
        <dbReference type="Proteomes" id="UP000324629"/>
    </source>
</evidence>
<name>A0A5J4NTP1_9TREM</name>
<dbReference type="AlphaFoldDB" id="A0A5J4NTP1"/>
<dbReference type="SUPFAM" id="SSF56672">
    <property type="entry name" value="DNA/RNA polymerases"/>
    <property type="match status" value="1"/>
</dbReference>
<accession>A0A5J4NTP1</accession>
<gene>
    <name evidence="1" type="ORF">DEA37_0005760</name>
</gene>
<evidence type="ECO:0008006" key="3">
    <source>
        <dbReference type="Google" id="ProtNLM"/>
    </source>
</evidence>
<dbReference type="PANTHER" id="PTHR37984:SF5">
    <property type="entry name" value="PROTEIN NYNRIN-LIKE"/>
    <property type="match status" value="1"/>
</dbReference>
<dbReference type="EMBL" id="QNGE01000897">
    <property type="protein sequence ID" value="KAA3678956.1"/>
    <property type="molecule type" value="Genomic_DNA"/>
</dbReference>